<feature type="region of interest" description="Disordered" evidence="1">
    <location>
        <begin position="21"/>
        <end position="48"/>
    </location>
</feature>
<keyword evidence="4" id="KW-1185">Reference proteome</keyword>
<dbReference type="EMBL" id="KK100244">
    <property type="protein sequence ID" value="KIZ07619.1"/>
    <property type="molecule type" value="Genomic_DNA"/>
</dbReference>
<feature type="transmembrane region" description="Helical" evidence="2">
    <location>
        <begin position="84"/>
        <end position="105"/>
    </location>
</feature>
<evidence type="ECO:0000313" key="3">
    <source>
        <dbReference type="EMBL" id="KIZ07619.1"/>
    </source>
</evidence>
<dbReference type="GeneID" id="25726452"/>
<evidence type="ECO:0000256" key="1">
    <source>
        <dbReference type="SAM" id="MobiDB-lite"/>
    </source>
</evidence>
<keyword evidence="2" id="KW-1133">Transmembrane helix</keyword>
<gene>
    <name evidence="3" type="ORF">MNEG_0334</name>
</gene>
<keyword evidence="2" id="KW-0472">Membrane</keyword>
<reference evidence="3 4" key="1">
    <citation type="journal article" date="2013" name="BMC Genomics">
        <title>Reconstruction of the lipid metabolism for the microalga Monoraphidium neglectum from its genome sequence reveals characteristics suitable for biofuel production.</title>
        <authorList>
            <person name="Bogen C."/>
            <person name="Al-Dilaimi A."/>
            <person name="Albersmeier A."/>
            <person name="Wichmann J."/>
            <person name="Grundmann M."/>
            <person name="Rupp O."/>
            <person name="Lauersen K.J."/>
            <person name="Blifernez-Klassen O."/>
            <person name="Kalinowski J."/>
            <person name="Goesmann A."/>
            <person name="Mussgnug J.H."/>
            <person name="Kruse O."/>
        </authorList>
    </citation>
    <scope>NUCLEOTIDE SEQUENCE [LARGE SCALE GENOMIC DNA]</scope>
    <source>
        <strain evidence="3 4">SAG 48.87</strain>
    </source>
</reference>
<proteinExistence type="predicted"/>
<evidence type="ECO:0000313" key="4">
    <source>
        <dbReference type="Proteomes" id="UP000054498"/>
    </source>
</evidence>
<keyword evidence="2" id="KW-0812">Transmembrane</keyword>
<name>A0A0D2LMX6_9CHLO</name>
<sequence>MMLQAQKQVALGSRQAARRNAAVAPLRAPRSSGVCRAEPTPDSVQEGSGYVAYDSAGQSNMYPVMTKAYADNGPNATTEANTGFALFAGAVAVGAIAVAVGLLSIKSGGADTTADQFKALSEYASIFAAQI</sequence>
<accession>A0A0D2LMX6</accession>
<dbReference type="AlphaFoldDB" id="A0A0D2LMX6"/>
<evidence type="ECO:0000256" key="2">
    <source>
        <dbReference type="SAM" id="Phobius"/>
    </source>
</evidence>
<dbReference type="Proteomes" id="UP000054498">
    <property type="component" value="Unassembled WGS sequence"/>
</dbReference>
<organism evidence="3 4">
    <name type="scientific">Monoraphidium neglectum</name>
    <dbReference type="NCBI Taxonomy" id="145388"/>
    <lineage>
        <taxon>Eukaryota</taxon>
        <taxon>Viridiplantae</taxon>
        <taxon>Chlorophyta</taxon>
        <taxon>core chlorophytes</taxon>
        <taxon>Chlorophyceae</taxon>
        <taxon>CS clade</taxon>
        <taxon>Sphaeropleales</taxon>
        <taxon>Selenastraceae</taxon>
        <taxon>Monoraphidium</taxon>
    </lineage>
</organism>
<dbReference type="KEGG" id="mng:MNEG_0334"/>
<dbReference type="OrthoDB" id="548370at2759"/>
<dbReference type="RefSeq" id="XP_013906638.1">
    <property type="nucleotide sequence ID" value="XM_014051184.1"/>
</dbReference>
<protein>
    <submittedName>
        <fullName evidence="3">Uncharacterized protein</fullName>
    </submittedName>
</protein>